<reference evidence="6" key="1">
    <citation type="journal article" date="2019" name="Int. J. Syst. Evol. Microbiol.">
        <title>The Global Catalogue of Microorganisms (GCM) 10K type strain sequencing project: providing services to taxonomists for standard genome sequencing and annotation.</title>
        <authorList>
            <consortium name="The Broad Institute Genomics Platform"/>
            <consortium name="The Broad Institute Genome Sequencing Center for Infectious Disease"/>
            <person name="Wu L."/>
            <person name="Ma J."/>
        </authorList>
    </citation>
    <scope>NUCLEOTIDE SEQUENCE [LARGE SCALE GENOMIC DNA]</scope>
    <source>
        <strain evidence="6">KCTC 52677</strain>
    </source>
</reference>
<protein>
    <submittedName>
        <fullName evidence="5">LuxR C-terminal-related transcriptional regulator</fullName>
    </submittedName>
</protein>
<evidence type="ECO:0000313" key="5">
    <source>
        <dbReference type="EMBL" id="MFC3075947.1"/>
    </source>
</evidence>
<dbReference type="PANTHER" id="PTHR44688">
    <property type="entry name" value="DNA-BINDING TRANSCRIPTIONAL ACTIVATOR DEVR_DOSR"/>
    <property type="match status" value="1"/>
</dbReference>
<sequence length="237" mass="25970">MAEAVSAIGQAAFPQALERALARLAPFEMMNGFGYAAQGRAFDLYNDRIVGDRAIIVDRYLAGSYILDPFYDALRRPERPALLVMRELAPDRFSETEYFRRHYQTTGIVDEIGFVLKLQHADAVLSLSRMGAVPGFSAGEIAVLTAAAPLVCAVAERHWHARCDPDGAEGQAAAAISHPSLSKRELEIVTLILKGHSSYSIAATLGLSPNTVKVHRRQAYAKLNISSQVELFHLFLS</sequence>
<dbReference type="PANTHER" id="PTHR44688:SF16">
    <property type="entry name" value="DNA-BINDING TRANSCRIPTIONAL ACTIVATOR DEVR_DOSR"/>
    <property type="match status" value="1"/>
</dbReference>
<dbReference type="SMART" id="SM00421">
    <property type="entry name" value="HTH_LUXR"/>
    <property type="match status" value="1"/>
</dbReference>
<evidence type="ECO:0000256" key="3">
    <source>
        <dbReference type="ARBA" id="ARBA00023163"/>
    </source>
</evidence>
<dbReference type="Gene3D" id="1.10.10.10">
    <property type="entry name" value="Winged helix-like DNA-binding domain superfamily/Winged helix DNA-binding domain"/>
    <property type="match status" value="1"/>
</dbReference>
<dbReference type="Pfam" id="PF00196">
    <property type="entry name" value="GerE"/>
    <property type="match status" value="1"/>
</dbReference>
<dbReference type="EMBL" id="JBHRSP010000043">
    <property type="protein sequence ID" value="MFC3075947.1"/>
    <property type="molecule type" value="Genomic_DNA"/>
</dbReference>
<dbReference type="SUPFAM" id="SSF46894">
    <property type="entry name" value="C-terminal effector domain of the bipartite response regulators"/>
    <property type="match status" value="1"/>
</dbReference>
<dbReference type="Proteomes" id="UP001595377">
    <property type="component" value="Unassembled WGS sequence"/>
</dbReference>
<gene>
    <name evidence="5" type="ORF">ACFOHH_22740</name>
</gene>
<dbReference type="CDD" id="cd06170">
    <property type="entry name" value="LuxR_C_like"/>
    <property type="match status" value="1"/>
</dbReference>
<keyword evidence="1" id="KW-0805">Transcription regulation</keyword>
<dbReference type="PROSITE" id="PS50043">
    <property type="entry name" value="HTH_LUXR_2"/>
    <property type="match status" value="1"/>
</dbReference>
<dbReference type="RefSeq" id="WP_257316515.1">
    <property type="nucleotide sequence ID" value="NZ_JANFDG010000020.1"/>
</dbReference>
<name>A0ABV7DMR3_9HYPH</name>
<organism evidence="5 6">
    <name type="scientific">Shinella pollutisoli</name>
    <dbReference type="NCBI Taxonomy" id="2250594"/>
    <lineage>
        <taxon>Bacteria</taxon>
        <taxon>Pseudomonadati</taxon>
        <taxon>Pseudomonadota</taxon>
        <taxon>Alphaproteobacteria</taxon>
        <taxon>Hyphomicrobiales</taxon>
        <taxon>Rhizobiaceae</taxon>
        <taxon>Shinella</taxon>
    </lineage>
</organism>
<accession>A0ABV7DMR3</accession>
<feature type="domain" description="HTH luxR-type" evidence="4">
    <location>
        <begin position="174"/>
        <end position="237"/>
    </location>
</feature>
<evidence type="ECO:0000256" key="2">
    <source>
        <dbReference type="ARBA" id="ARBA00023125"/>
    </source>
</evidence>
<dbReference type="InterPro" id="IPR016032">
    <property type="entry name" value="Sig_transdc_resp-reg_C-effctor"/>
</dbReference>
<keyword evidence="6" id="KW-1185">Reference proteome</keyword>
<proteinExistence type="predicted"/>
<keyword evidence="2" id="KW-0238">DNA-binding</keyword>
<dbReference type="PRINTS" id="PR00038">
    <property type="entry name" value="HTHLUXR"/>
</dbReference>
<keyword evidence="3" id="KW-0804">Transcription</keyword>
<evidence type="ECO:0000313" key="6">
    <source>
        <dbReference type="Proteomes" id="UP001595377"/>
    </source>
</evidence>
<dbReference type="InterPro" id="IPR000792">
    <property type="entry name" value="Tscrpt_reg_LuxR_C"/>
</dbReference>
<comment type="caution">
    <text evidence="5">The sequence shown here is derived from an EMBL/GenBank/DDBJ whole genome shotgun (WGS) entry which is preliminary data.</text>
</comment>
<evidence type="ECO:0000256" key="1">
    <source>
        <dbReference type="ARBA" id="ARBA00023015"/>
    </source>
</evidence>
<dbReference type="InterPro" id="IPR036388">
    <property type="entry name" value="WH-like_DNA-bd_sf"/>
</dbReference>
<evidence type="ECO:0000259" key="4">
    <source>
        <dbReference type="PROSITE" id="PS50043"/>
    </source>
</evidence>